<evidence type="ECO:0000256" key="5">
    <source>
        <dbReference type="ARBA" id="ARBA00023136"/>
    </source>
</evidence>
<organism evidence="7 8">
    <name type="scientific">Thermoflavimicrobium dichotomicum</name>
    <dbReference type="NCBI Taxonomy" id="46223"/>
    <lineage>
        <taxon>Bacteria</taxon>
        <taxon>Bacillati</taxon>
        <taxon>Bacillota</taxon>
        <taxon>Bacilli</taxon>
        <taxon>Bacillales</taxon>
        <taxon>Thermoactinomycetaceae</taxon>
        <taxon>Thermoflavimicrobium</taxon>
    </lineage>
</organism>
<dbReference type="EMBL" id="FORR01000018">
    <property type="protein sequence ID" value="SFJ71747.1"/>
    <property type="molecule type" value="Genomic_DNA"/>
</dbReference>
<dbReference type="STRING" id="46223.SAMN05421852_11861"/>
<dbReference type="InterPro" id="IPR036259">
    <property type="entry name" value="MFS_trans_sf"/>
</dbReference>
<evidence type="ECO:0000256" key="4">
    <source>
        <dbReference type="ARBA" id="ARBA00022989"/>
    </source>
</evidence>
<protein>
    <submittedName>
        <fullName evidence="7">Predicted arabinose efflux permease, MFS family</fullName>
    </submittedName>
</protein>
<evidence type="ECO:0000256" key="1">
    <source>
        <dbReference type="ARBA" id="ARBA00004651"/>
    </source>
</evidence>
<reference evidence="7 8" key="1">
    <citation type="submission" date="2016-10" db="EMBL/GenBank/DDBJ databases">
        <authorList>
            <person name="de Groot N.N."/>
        </authorList>
    </citation>
    <scope>NUCLEOTIDE SEQUENCE [LARGE SCALE GENOMIC DNA]</scope>
    <source>
        <strain evidence="7 8">DSM 44778</strain>
    </source>
</reference>
<dbReference type="CDD" id="cd06173">
    <property type="entry name" value="MFS_MefA_like"/>
    <property type="match status" value="1"/>
</dbReference>
<feature type="transmembrane region" description="Helical" evidence="6">
    <location>
        <begin position="285"/>
        <end position="304"/>
    </location>
</feature>
<sequence length="405" mass="45397">MEITIRSLFKKGNFLKLWLSQTLQSLSMVLLQVIVIVKVYQHTNSIFGSASVLTVMAFGSFFGGILGSYHIHRFSLVHILHWIGWARAGLTVILAFLLTNIQPAFFILLLMTLFFISVVGSWYQPARFALLPLIVSKKEYMKANGTINVIHQLFLVGGWGLGGVIAITLPFYLIIVIISVSFLLSGILIRLIQTDHSVTREESDKPEKAWIKLMRVGIIRNLTLMDVSESLANVVWSSAFIVAFTDEVLKKGSEWLGFINASYWIGGILGSLMVVLIAKYLEKRIGFMIGLSSLAMAILTFFFATNKNEVLSLLLCVFMGPLYQARDICLQDVIPPNERASVMAARSTILTPWSSVAYLVMGWIADSVNIQFTYILGAVLYSITFLIILLHPSLRNYQYHAEKKI</sequence>
<accession>A0A1I3TQB9</accession>
<feature type="transmembrane region" description="Helical" evidence="6">
    <location>
        <begin position="79"/>
        <end position="98"/>
    </location>
</feature>
<evidence type="ECO:0000256" key="2">
    <source>
        <dbReference type="ARBA" id="ARBA00022475"/>
    </source>
</evidence>
<feature type="transmembrane region" description="Helical" evidence="6">
    <location>
        <begin position="145"/>
        <end position="165"/>
    </location>
</feature>
<evidence type="ECO:0000313" key="7">
    <source>
        <dbReference type="EMBL" id="SFJ71747.1"/>
    </source>
</evidence>
<dbReference type="GO" id="GO:0022857">
    <property type="term" value="F:transmembrane transporter activity"/>
    <property type="evidence" value="ECO:0007669"/>
    <property type="project" value="InterPro"/>
</dbReference>
<name>A0A1I3TQB9_9BACL</name>
<comment type="subcellular location">
    <subcellularLocation>
        <location evidence="1">Cell membrane</location>
        <topology evidence="1">Multi-pass membrane protein</topology>
    </subcellularLocation>
</comment>
<feature type="transmembrane region" description="Helical" evidence="6">
    <location>
        <begin position="104"/>
        <end position="124"/>
    </location>
</feature>
<dbReference type="InterPro" id="IPR011701">
    <property type="entry name" value="MFS"/>
</dbReference>
<dbReference type="PANTHER" id="PTHR23513">
    <property type="entry name" value="INTEGRAL MEMBRANE EFFLUX PROTEIN-RELATED"/>
    <property type="match status" value="1"/>
</dbReference>
<gene>
    <name evidence="7" type="ORF">SAMN05421852_11861</name>
</gene>
<dbReference type="GO" id="GO:0005886">
    <property type="term" value="C:plasma membrane"/>
    <property type="evidence" value="ECO:0007669"/>
    <property type="project" value="UniProtKB-SubCell"/>
</dbReference>
<feature type="transmembrane region" description="Helical" evidence="6">
    <location>
        <begin position="21"/>
        <end position="40"/>
    </location>
</feature>
<proteinExistence type="predicted"/>
<keyword evidence="3 6" id="KW-0812">Transmembrane</keyword>
<dbReference type="Proteomes" id="UP000199545">
    <property type="component" value="Unassembled WGS sequence"/>
</dbReference>
<keyword evidence="2" id="KW-1003">Cell membrane</keyword>
<dbReference type="AlphaFoldDB" id="A0A1I3TQB9"/>
<dbReference type="Pfam" id="PF07690">
    <property type="entry name" value="MFS_1"/>
    <property type="match status" value="1"/>
</dbReference>
<dbReference type="OrthoDB" id="2351575at2"/>
<feature type="transmembrane region" description="Helical" evidence="6">
    <location>
        <begin position="171"/>
        <end position="192"/>
    </location>
</feature>
<keyword evidence="8" id="KW-1185">Reference proteome</keyword>
<dbReference type="Gene3D" id="1.20.1250.20">
    <property type="entry name" value="MFS general substrate transporter like domains"/>
    <property type="match status" value="1"/>
</dbReference>
<keyword evidence="4 6" id="KW-1133">Transmembrane helix</keyword>
<dbReference type="SUPFAM" id="SSF103473">
    <property type="entry name" value="MFS general substrate transporter"/>
    <property type="match status" value="1"/>
</dbReference>
<evidence type="ECO:0000256" key="6">
    <source>
        <dbReference type="SAM" id="Phobius"/>
    </source>
</evidence>
<dbReference type="PANTHER" id="PTHR23513:SF19">
    <property type="entry name" value="MAJOR FACILITATOR SUPERFAMILY (MFS) PROFILE DOMAIN-CONTAINING PROTEIN"/>
    <property type="match status" value="1"/>
</dbReference>
<dbReference type="RefSeq" id="WP_093231206.1">
    <property type="nucleotide sequence ID" value="NZ_FORR01000018.1"/>
</dbReference>
<evidence type="ECO:0000313" key="8">
    <source>
        <dbReference type="Proteomes" id="UP000199545"/>
    </source>
</evidence>
<evidence type="ECO:0000256" key="3">
    <source>
        <dbReference type="ARBA" id="ARBA00022692"/>
    </source>
</evidence>
<keyword evidence="5 6" id="KW-0472">Membrane</keyword>
<feature type="transmembrane region" description="Helical" evidence="6">
    <location>
        <begin position="255"/>
        <end position="278"/>
    </location>
</feature>
<feature type="transmembrane region" description="Helical" evidence="6">
    <location>
        <begin position="371"/>
        <end position="390"/>
    </location>
</feature>
<feature type="transmembrane region" description="Helical" evidence="6">
    <location>
        <begin position="46"/>
        <end position="67"/>
    </location>
</feature>
<feature type="transmembrane region" description="Helical" evidence="6">
    <location>
        <begin position="222"/>
        <end position="243"/>
    </location>
</feature>